<evidence type="ECO:0000256" key="17">
    <source>
        <dbReference type="SAM" id="MobiDB-lite"/>
    </source>
</evidence>
<dbReference type="InterPro" id="IPR011989">
    <property type="entry name" value="ARM-like"/>
</dbReference>
<dbReference type="GO" id="GO:0033152">
    <property type="term" value="P:immunoglobulin V(D)J recombination"/>
    <property type="evidence" value="ECO:0007669"/>
    <property type="project" value="TreeGrafter"/>
</dbReference>
<dbReference type="GO" id="GO:0005730">
    <property type="term" value="C:nucleolus"/>
    <property type="evidence" value="ECO:0007669"/>
    <property type="project" value="UniProtKB-SubCell"/>
</dbReference>
<keyword evidence="12" id="KW-0418">Kinase</keyword>
<keyword evidence="5" id="KW-0690">Ribosome biogenesis</keyword>
<dbReference type="InterPro" id="IPR014009">
    <property type="entry name" value="PIK_FAT"/>
</dbReference>
<dbReference type="SMART" id="SM01344">
    <property type="entry name" value="NUC194"/>
    <property type="match status" value="1"/>
</dbReference>
<dbReference type="Pfam" id="PF20502">
    <property type="entry name" value="DNAPKcs_CC1-2"/>
    <property type="match status" value="1"/>
</dbReference>
<keyword evidence="16" id="KW-0539">Nucleus</keyword>
<dbReference type="FunFam" id="3.30.1010.10:FF:000013">
    <property type="entry name" value="Protein kinase, DNA-activated, catalytic subunit"/>
    <property type="match status" value="1"/>
</dbReference>
<dbReference type="FunFam" id="1.10.1070.11:FF:000018">
    <property type="entry name" value="DNA-dependent protein kinase catalytic subunit"/>
    <property type="match status" value="1"/>
</dbReference>
<comment type="caution">
    <text evidence="20">The sequence shown here is derived from an EMBL/GenBank/DDBJ whole genome shotgun (WGS) entry which is preliminary data.</text>
</comment>
<keyword evidence="8" id="KW-0808">Transferase</keyword>
<dbReference type="InterPro" id="IPR012582">
    <property type="entry name" value="DNAPKcs_CC3"/>
</dbReference>
<dbReference type="Pfam" id="PF02259">
    <property type="entry name" value="FAT"/>
    <property type="match status" value="1"/>
</dbReference>
<dbReference type="GO" id="GO:0000723">
    <property type="term" value="P:telomere maintenance"/>
    <property type="evidence" value="ECO:0007669"/>
    <property type="project" value="TreeGrafter"/>
</dbReference>
<evidence type="ECO:0000256" key="16">
    <source>
        <dbReference type="ARBA" id="ARBA00023242"/>
    </source>
</evidence>
<dbReference type="Pfam" id="PF00454">
    <property type="entry name" value="PI3_PI4_kinase"/>
    <property type="match status" value="1"/>
</dbReference>
<dbReference type="Gene3D" id="1.10.1070.11">
    <property type="entry name" value="Phosphatidylinositol 3-/4-kinase, catalytic domain"/>
    <property type="match status" value="1"/>
</dbReference>
<proteinExistence type="inferred from homology"/>
<dbReference type="SUPFAM" id="SSF48371">
    <property type="entry name" value="ARM repeat"/>
    <property type="match status" value="3"/>
</dbReference>
<dbReference type="PANTHER" id="PTHR11139:SF68">
    <property type="entry name" value="DNA-DEPENDENT PROTEIN KINASE CATALYTIC SUBUNIT"/>
    <property type="match status" value="1"/>
</dbReference>
<dbReference type="GO" id="GO:0004677">
    <property type="term" value="F:DNA-dependent protein kinase activity"/>
    <property type="evidence" value="ECO:0007669"/>
    <property type="project" value="InterPro"/>
</dbReference>
<evidence type="ECO:0000256" key="4">
    <source>
        <dbReference type="ARBA" id="ARBA00018077"/>
    </source>
</evidence>
<dbReference type="CDD" id="cd05172">
    <property type="entry name" value="PIKKc_DNA-PK"/>
    <property type="match status" value="1"/>
</dbReference>
<dbReference type="EC" id="2.7.11.1" evidence="3"/>
<feature type="region of interest" description="Disordered" evidence="17">
    <location>
        <begin position="2700"/>
        <end position="2728"/>
    </location>
</feature>
<protein>
    <recommendedName>
        <fullName evidence="4">DNA-dependent protein kinase catalytic subunit</fullName>
        <ecNumber evidence="3">2.7.11.1</ecNumber>
    </recommendedName>
</protein>
<evidence type="ECO:0000256" key="13">
    <source>
        <dbReference type="ARBA" id="ARBA00022803"/>
    </source>
</evidence>
<dbReference type="InterPro" id="IPR046804">
    <property type="entry name" value="DNA-PKcs_N"/>
</dbReference>
<name>A0A8T2PER8_9TELE</name>
<dbReference type="InterPro" id="IPR011009">
    <property type="entry name" value="Kinase-like_dom_sf"/>
</dbReference>
<evidence type="ECO:0000256" key="11">
    <source>
        <dbReference type="ARBA" id="ARBA00022763"/>
    </source>
</evidence>
<evidence type="ECO:0000256" key="7">
    <source>
        <dbReference type="ARBA" id="ARBA00022553"/>
    </source>
</evidence>
<dbReference type="PROSITE" id="PS50290">
    <property type="entry name" value="PI3_4_KINASE_3"/>
    <property type="match status" value="1"/>
</dbReference>
<dbReference type="InterPro" id="IPR037706">
    <property type="entry name" value="DNA-PK_dom"/>
</dbReference>
<dbReference type="InterPro" id="IPR016024">
    <property type="entry name" value="ARM-type_fold"/>
</dbReference>
<dbReference type="Pfam" id="PF20500">
    <property type="entry name" value="DNA-PKcs_N"/>
    <property type="match status" value="1"/>
</dbReference>
<dbReference type="PANTHER" id="PTHR11139">
    <property type="entry name" value="ATAXIA TELANGIECTASIA MUTATED ATM -RELATED"/>
    <property type="match status" value="1"/>
</dbReference>
<feature type="domain" description="PI3K/PI4K catalytic" evidence="18">
    <location>
        <begin position="3728"/>
        <end position="4005"/>
    </location>
</feature>
<evidence type="ECO:0000256" key="10">
    <source>
        <dbReference type="ARBA" id="ARBA00022741"/>
    </source>
</evidence>
<dbReference type="InterPro" id="IPR050517">
    <property type="entry name" value="DDR_Repair_Kinase"/>
</dbReference>
<evidence type="ECO:0000259" key="19">
    <source>
        <dbReference type="PROSITE" id="PS51189"/>
    </source>
</evidence>
<keyword evidence="6" id="KW-0723">Serine/threonine-protein kinase</keyword>
<keyword evidence="7" id="KW-0597">Phosphoprotein</keyword>
<accession>A0A8T2PER8</accession>
<dbReference type="PROSITE" id="PS00915">
    <property type="entry name" value="PI3_4_KINASE_1"/>
    <property type="match status" value="1"/>
</dbReference>
<comment type="subcellular location">
    <subcellularLocation>
        <location evidence="1">Nucleus</location>
        <location evidence="1">Nucleolus</location>
    </subcellularLocation>
</comment>
<keyword evidence="21" id="KW-1185">Reference proteome</keyword>
<evidence type="ECO:0000256" key="8">
    <source>
        <dbReference type="ARBA" id="ARBA00022679"/>
    </source>
</evidence>
<dbReference type="SMART" id="SM00146">
    <property type="entry name" value="PI3Kc"/>
    <property type="match status" value="1"/>
</dbReference>
<dbReference type="Proteomes" id="UP000824540">
    <property type="component" value="Unassembled WGS sequence"/>
</dbReference>
<evidence type="ECO:0000256" key="15">
    <source>
        <dbReference type="ARBA" id="ARBA00023204"/>
    </source>
</evidence>
<dbReference type="InterPro" id="IPR036940">
    <property type="entry name" value="PI3/4_kinase_cat_sf"/>
</dbReference>
<dbReference type="GO" id="GO:0008630">
    <property type="term" value="P:intrinsic apoptotic signaling pathway in response to DNA damage"/>
    <property type="evidence" value="ECO:0007669"/>
    <property type="project" value="TreeGrafter"/>
</dbReference>
<organism evidence="20 21">
    <name type="scientific">Albula glossodonta</name>
    <name type="common">roundjaw bonefish</name>
    <dbReference type="NCBI Taxonomy" id="121402"/>
    <lineage>
        <taxon>Eukaryota</taxon>
        <taxon>Metazoa</taxon>
        <taxon>Chordata</taxon>
        <taxon>Craniata</taxon>
        <taxon>Vertebrata</taxon>
        <taxon>Euteleostomi</taxon>
        <taxon>Actinopterygii</taxon>
        <taxon>Neopterygii</taxon>
        <taxon>Teleostei</taxon>
        <taxon>Albuliformes</taxon>
        <taxon>Albulidae</taxon>
        <taxon>Albula</taxon>
    </lineage>
</organism>
<dbReference type="InterPro" id="IPR018936">
    <property type="entry name" value="PI3/4_kinase_CS"/>
</dbReference>
<evidence type="ECO:0000256" key="1">
    <source>
        <dbReference type="ARBA" id="ARBA00004604"/>
    </source>
</evidence>
<gene>
    <name evidence="20" type="ORF">JZ751_004152</name>
</gene>
<keyword evidence="9" id="KW-0677">Repeat</keyword>
<dbReference type="GO" id="GO:0042254">
    <property type="term" value="P:ribosome biogenesis"/>
    <property type="evidence" value="ECO:0007669"/>
    <property type="project" value="UniProtKB-KW"/>
</dbReference>
<dbReference type="InterPro" id="IPR003151">
    <property type="entry name" value="PIK-rel_kinase_FAT"/>
</dbReference>
<evidence type="ECO:0000259" key="18">
    <source>
        <dbReference type="PROSITE" id="PS50290"/>
    </source>
</evidence>
<dbReference type="InterPro" id="IPR000403">
    <property type="entry name" value="PI3/4_kinase_cat_dom"/>
</dbReference>
<dbReference type="OrthoDB" id="431717at2759"/>
<dbReference type="PROSITE" id="PS00916">
    <property type="entry name" value="PI3_4_KINASE_2"/>
    <property type="match status" value="1"/>
</dbReference>
<keyword evidence="11" id="KW-0227">DNA damage</keyword>
<sequence>MAVNEGDGNITQDGLRGYLTKLHCFLNDTESRNTALRCHDIIGDLGQECMSAKTENELVLQISLLFSKEDGLLSFLRKSLNNKDLTDARVEILSLLDKVLQRISSSIKGWEKNYAIDIKDTCLVVYTKDKAAKSRAPTLDLLVKVLYMTKDSLVAQNFKVSDMFNKFYGELCQKSQIPDTVLGNIYELLGVLGEVQPADMVNNADKLYKAYLGELKCQMMSSTKEPKLPLVAGCLKGITALMVNFTKSVEEDPVTSKDIFNYALKAISPQAEMKRYAVPLAGLRLFAKHAAQFSSFLMEHYRAVFDVMSKWCGHRNSEMKKTSYYALESFLKQVAALVAEDVELHKSKLKFFMQKFCAIIKTIDSTHKELSIAIRGYGLFAAPCKVVCPQDVDLMYTELIQRCKQMYLTESDTEDDNLYQLPSFLDSIASVLLHLDRIPDVYRPVLERLLVVQIDSFPQFSQRMQLVCCRSIVKVLVAIASKGPVLWSFISTVVHQAVVRVCSKPVLLAEEATVIQSDSRPDEEAEDAADVQTGRWKVPSYRDYLDLFGGLLNCVQYTDSGVLDGAVEAQSAALRSLNRLLYDELIKSVLKIIEKLDLSVQKLQPDEERGREESSILFPSSDPMVHLLPNKPKDFTAFINLVEFSSELLLRKHMEYFEQWVYPLSYELILQSTRFPLVSGFYRMLSVCMKIAKKIKYFKKVNTKSLEPNPQDPEKSACFALFAKFGKEVSVRMKQYKDELLASCLTFVLSLHHDIIALDITAYIHGLKAALRLGLSHPPLANVALDALEEWSSCLPRHVMRPYYSQVLPCLDSYLRTASSHDEDQNNGLDVTRLSTGQEKGYSKVLMRMLRKTKHIALTEDSPSTLVRYRVVQLLGQLGGQLNRSLVTVTSSEDMMKKCVAWDSDKNLNYAVPFADMKPVIYLDTFLPRITELAQSTSNRQTKVAACELLHSVVVYMLGKAAQIPEGRKETPPMHSLYKHIFPVLLRLACDVDQVTRQLYQPLVMQMIHWFTNNKKFESQDTVLLLEAILDGVVDPMDSSLRDLSGQCIQEFLTWSIKQSTPKQQEKSPANIKSLFKRIYSLALHPNVFKRLGAALAFNSIYKQFREENSLVEQFVFEALVIFVESLSLAHTDEKSLGTLQQCGQAIDHLKRIIKYKAASLNSPAKRRVPRGFHPDKKVCLSDVVMWILSQCGRPQTECRHKCMELFYEFVPLLPGNKNAALWIEDLLKQHGVDFLISMFEGGGHGDQGSSGLLSQATIVELEGPFSLRATLQWMDLLLAALDCYNTFIGLHLIKPHEMLGFKEKSNFLKAVQFFITELAMQDLAAVEKCFSVGTKGSVFSPKESEDYNFSKGTIIVRLMEFATMALDKGQQNLWKLLEKEVLNSAFFALVGVVVCEPSVAGFNMANTEVMTQLPEVCVGLLKALLASPYREAMECSIRKRLSHKSVEELCDVDLYDPDARTSHARLWLMLSACKQLHRAGLLSSVFHSEGSSFCSSLGSRLLSVVYSGIAPSEERKSLPSIDVSSRRLANGLLQLAFSLGGQSEQVVHLLLNTLMLSVPLPGSSTRNYASFAHGEYFYSLFQSTINSELLKNLDLTMPLLMKAATLNPSMVSILLNGMLDQSFPERMQQKSQGSRLVECILRSWVSLQPWWAGANSSSESKMATLTLLSKMLQIDSTICYNTSHGAFEAVFSTYTNLITDTVLPLNLKGHALVILPFFTSLPAQPLAELQKALEVLVASHFPIQSDEFPKGSLNFNNYVDCIKKLLDALELSHSPVLLNLLAEVLCRDERHVMEEMFQVTFKRIAKRSKCEQQVLLLDTMFKTFQTEGLSSSRLRHAILERVLLTLIRHCSTDALRQFFISHVPEIMTTLQARFIKSSELTFEDQVKKKKGCYILLEVLYLRMPKAEVYSKESKINQAFTGTSSMEGNELSKTLLKSCFETFTENMAGETQLLEKRRQCHCAAYNCAIAVISCSFNETKFYQGFLFTEKPEKNQFIFENIIDTLKTYRFPIEIEVPLEKKNKFLTIRKEASEEKEEPHYLSTQSSMAESSLSEEMSQFDFSTGVQSFSYSSDITGHKTGASTRVRVEASHQDEMVELEMDELNQHECMAPMIALVKHMQKNNITPTIEQGKVPDELPPWMKFLHGKLGNSSTPLNIRLFIAKLIINTEEVFRPYAKFLLGPLLQLVVSENNGGAGIHFMVVDIVVTVLSWTSLATPKGNMRDEVYANQLLEFLMKNCFHSKRAVFRHNLEIIKTVVECWKDCLVVPYSLIYKHFSGSDPNSKDNSVGLQLLGIILANNLPPYDPRCGIEHDRYFQSLANNLTFTRFKEIYSAASEIMGLCMQYMAEKEKQSSGPLFELTANKLRDLKKMNKDDKFIVCLSKVSKNYPPFVDGFLNQVFFLLPKLHGMLKTHCLECVLSRADTIPDIYLQLKTKDFTQVMAHRDVARQMVCLDLAQKVLAKLKAEEVQEILGVITSFLSHPSAVCRERMYDILMWIHDNYGDKESQTDSTSVEAFDRAKNTLLQGLLDENQGLQLYVHNFWSHKSGLPVATLERMLAVLHSLYSCRIEARFLSLATNLLLELTSRSPDYSRAMFEYPLSECTFQDYVIDSSWRHRSTVLTPMFVETQTSQSGSQSQGSTASPSGMMPGQLRATQASLQFTPTQTAGRRKAFDWLTGSSVETLSEYSLPSSDSLMVLERRTERQYTSRKPLGPNFGSKQLSTHSDQGDSVDNAVKEQRLNILRLKRKFLKDHDKVSLQFAKKEIFHQRQEKDKMVDRIARRDAQVTLYRSYRVGDLPDIQIQHSSLIAPLQALAQRDPTLAKQLFSSLFAGILSEISAAGERRRITDQLLEDINNFLSQSLLYFPPFVSCIQEISYQHKELLKVHPGAVSSSCVSSLQQPMGILLLEESLVQACTPEEPPAKRARTQRSLPPDTERWIHLAKLYRSLGDYDVVRGIFSGKIETKPITSQALQAEAKCDYAEAVKLYNEALNTEEWMDGEPTDTEKDFWEMAALEAYSHLTEWKALQYCSTVNIDDSTPIDLQKIWTSPMYQEMYLPYLMRSMLKQLQLGEQDQALLSFVDSAMKVEERKNIMESHYSQELSLLYILQEDYDRAKYYVNNSIQVFMQNYSSIDTLLNENRMAKLQSVQALTEIQEFLRFITGDASLSSLKRLIRIWTDRYPDAKMDPMNVWDDIITSRCFFLDRIAQKLSGSISHDNMEVDGDGASGAKAGQEDLSTVIKDCKFSMKLKMGDSAWMQNNFSVATKILKELHREAKTQSGWLLRWVHSFSRFSHRRSQNQGGAEQILTVLKTVPLLDDTQTEYSNATAQVFQDHHILLGTSYCIMANALSKDSDLLQSIGSEKANRLLELSGSASPSNPQQVVYGLQRRALELLQGAVQSAGEVQPSSEELSDASATVQAYMALANFCDKKLRDEEQSSHVSDFPELTTFPVIVVEMLLKALKLNSEQARLKFPRLLQIIELYPGDALNLMAREVLSVPCWKFIGWISQMMALLDKREAVAVQQIIQEIAKFYPQALVYPYMISSESYEFQDSAMGHANKDFVARLKDLLDKEGSVKDFIDALQQLTNPEMLFKDWWDSVKNELDKPKMDKQSIKAMYEDMFSILGDQRADGFGTFRKKFIQKFSKDVEKLLGAGGSKLFEKRKDKTYLRSVDELECNMRGFQKEPGNLKEYSPWMSSFRADMLRTQLEIPGQYDGRSKPLPEYHAKIVGFDERVKVMTSIRKPKRLIIRGDDEREHPFLVKGGEDLRQDQRIEQLFGIMNTVLSQDAICSQRNMVLQTYQVIPMTTRIGLIEWIGNTCTLKDFLNNSRTEEEKQNIRRRAFLRMSTTPEAFLFLRSHFSSSHALMCVSQWVLGIGDRHLSNFMINLETGGMVGIDFGHAFGSATQFLPVPELMPFRLTRQFLSLMQPMREAGLIQSVMVHSLRAYRADPDLLLNTMDIFVKEPSLDWKNFELKQLKKGGTWIQNVNTKEVNWYPIQKVNFARRKLEGVNPSVITSEELKLGFEKNPAFRGMLAVARGQKEHNVRARHGEEGLSVETQVECLLDQATDPNVLGRVQRGEVKQVGPRLLTNGVDQHLFADPGGTSQEHGLNKRSFLMHRLRTCGEFRHGRPKSAYLGLFRLLHSSEDIRQHLPSFSEHLAALAAEISRNGDLDDTAHHTVQNVPDDPSFLRVHYLVIGLLQLPECSHVPHIERDQPLEEHHSVSLWGGRLGRELLGQEITQLPLGLCPDHVHEVPFVAQAQTHHDAAGFAGVGVPHGLVIPLVHDEVAVFLHAQTVGVAGIGVSRPNGLPAVDDKVSIILRRERSKPVQVT</sequence>
<evidence type="ECO:0000313" key="21">
    <source>
        <dbReference type="Proteomes" id="UP000824540"/>
    </source>
</evidence>
<keyword evidence="13" id="KW-0802">TPR repeat</keyword>
<evidence type="ECO:0000256" key="9">
    <source>
        <dbReference type="ARBA" id="ARBA00022737"/>
    </source>
</evidence>
<evidence type="ECO:0000256" key="14">
    <source>
        <dbReference type="ARBA" id="ARBA00022840"/>
    </source>
</evidence>
<dbReference type="SUPFAM" id="SSF56112">
    <property type="entry name" value="Protein kinase-like (PK-like)"/>
    <property type="match status" value="1"/>
</dbReference>
<feature type="domain" description="FAT" evidence="19">
    <location>
        <begin position="2887"/>
        <end position="3544"/>
    </location>
</feature>
<keyword evidence="15" id="KW-0234">DNA repair</keyword>
<dbReference type="Gene3D" id="1.25.10.10">
    <property type="entry name" value="Leucine-rich Repeat Variant"/>
    <property type="match status" value="1"/>
</dbReference>
<evidence type="ECO:0000256" key="5">
    <source>
        <dbReference type="ARBA" id="ARBA00022517"/>
    </source>
</evidence>
<dbReference type="InterPro" id="IPR046803">
    <property type="entry name" value="DNAPKcs_CC1-2"/>
</dbReference>
<reference evidence="20" key="1">
    <citation type="thesis" date="2021" institute="BYU ScholarsArchive" country="Provo, UT, USA">
        <title>Applications of and Algorithms for Genome Assembly and Genomic Analyses with an Emphasis on Marine Teleosts.</title>
        <authorList>
            <person name="Pickett B.D."/>
        </authorList>
    </citation>
    <scope>NUCLEOTIDE SEQUENCE</scope>
    <source>
        <strain evidence="20">HI-2016</strain>
    </source>
</reference>
<feature type="region of interest" description="Disordered" evidence="17">
    <location>
        <begin position="2626"/>
        <end position="2648"/>
    </location>
</feature>
<evidence type="ECO:0000256" key="6">
    <source>
        <dbReference type="ARBA" id="ARBA00022527"/>
    </source>
</evidence>
<keyword evidence="14" id="KW-0067">ATP-binding</keyword>
<evidence type="ECO:0000256" key="2">
    <source>
        <dbReference type="ARBA" id="ARBA00011031"/>
    </source>
</evidence>
<dbReference type="GO" id="GO:0005524">
    <property type="term" value="F:ATP binding"/>
    <property type="evidence" value="ECO:0007669"/>
    <property type="project" value="UniProtKB-KW"/>
</dbReference>
<evidence type="ECO:0000256" key="3">
    <source>
        <dbReference type="ARBA" id="ARBA00012513"/>
    </source>
</evidence>
<dbReference type="PROSITE" id="PS51189">
    <property type="entry name" value="FAT"/>
    <property type="match status" value="1"/>
</dbReference>
<dbReference type="InterPro" id="IPR045581">
    <property type="entry name" value="DNAPKcs_CC5"/>
</dbReference>
<dbReference type="Pfam" id="PF08163">
    <property type="entry name" value="DNAPKcs_CC3"/>
    <property type="match status" value="1"/>
</dbReference>
<feature type="compositionally biased region" description="Low complexity" evidence="17">
    <location>
        <begin position="2626"/>
        <end position="2644"/>
    </location>
</feature>
<evidence type="ECO:0000256" key="12">
    <source>
        <dbReference type="ARBA" id="ARBA00022777"/>
    </source>
</evidence>
<keyword evidence="10" id="KW-0547">Nucleotide-binding</keyword>
<dbReference type="EMBL" id="JAFBMS010000012">
    <property type="protein sequence ID" value="KAG9348122.1"/>
    <property type="molecule type" value="Genomic_DNA"/>
</dbReference>
<evidence type="ECO:0000313" key="20">
    <source>
        <dbReference type="EMBL" id="KAG9348122.1"/>
    </source>
</evidence>
<feature type="compositionally biased region" description="Polar residues" evidence="17">
    <location>
        <begin position="2715"/>
        <end position="2728"/>
    </location>
</feature>
<dbReference type="Gene3D" id="3.30.1010.10">
    <property type="entry name" value="Phosphatidylinositol 3-kinase Catalytic Subunit, Chain A, domain 4"/>
    <property type="match status" value="1"/>
</dbReference>
<dbReference type="GO" id="GO:0006303">
    <property type="term" value="P:double-strand break repair via nonhomologous end joining"/>
    <property type="evidence" value="ECO:0007669"/>
    <property type="project" value="InterPro"/>
</dbReference>
<comment type="similarity">
    <text evidence="2">Belongs to the PI3/PI4-kinase family.</text>
</comment>
<dbReference type="Pfam" id="PF19704">
    <property type="entry name" value="DNAPKcs_CC5"/>
    <property type="match status" value="1"/>
</dbReference>